<organism evidence="2 3">
    <name type="scientific">Alteribacillus bidgolensis</name>
    <dbReference type="NCBI Taxonomy" id="930129"/>
    <lineage>
        <taxon>Bacteria</taxon>
        <taxon>Bacillati</taxon>
        <taxon>Bacillota</taxon>
        <taxon>Bacilli</taxon>
        <taxon>Bacillales</taxon>
        <taxon>Bacillaceae</taxon>
        <taxon>Alteribacillus</taxon>
    </lineage>
</organism>
<reference evidence="2 3" key="1">
    <citation type="submission" date="2016-10" db="EMBL/GenBank/DDBJ databases">
        <authorList>
            <person name="de Groot N.N."/>
        </authorList>
    </citation>
    <scope>NUCLEOTIDE SEQUENCE [LARGE SCALE GENOMIC DNA]</scope>
    <source>
        <strain evidence="3">P4B,CCM 7963,CECT 7998,DSM 25260,IBRC-M 10614,KCTC 13821</strain>
    </source>
</reference>
<proteinExistence type="predicted"/>
<protein>
    <submittedName>
        <fullName evidence="2">Uncharacterized protein</fullName>
    </submittedName>
</protein>
<keyword evidence="1" id="KW-0812">Transmembrane</keyword>
<accession>A0A1G8D7S7</accession>
<evidence type="ECO:0000313" key="3">
    <source>
        <dbReference type="Proteomes" id="UP000199017"/>
    </source>
</evidence>
<dbReference type="Proteomes" id="UP000199017">
    <property type="component" value="Unassembled WGS sequence"/>
</dbReference>
<dbReference type="OrthoDB" id="9974124at2"/>
<keyword evidence="3" id="KW-1185">Reference proteome</keyword>
<sequence>MYTKMKQLSSQEWAILILFIISIISLVLTVQLTSYEEDKDVYVNTLDEEKEDVLTYTWVDE</sequence>
<evidence type="ECO:0000313" key="2">
    <source>
        <dbReference type="EMBL" id="SDH53796.1"/>
    </source>
</evidence>
<dbReference type="STRING" id="930129.SAMN05216352_101585"/>
<dbReference type="EMBL" id="FNDU01000001">
    <property type="protein sequence ID" value="SDH53796.1"/>
    <property type="molecule type" value="Genomic_DNA"/>
</dbReference>
<keyword evidence="1" id="KW-0472">Membrane</keyword>
<dbReference type="AlphaFoldDB" id="A0A1G8D7S7"/>
<keyword evidence="1" id="KW-1133">Transmembrane helix</keyword>
<feature type="transmembrane region" description="Helical" evidence="1">
    <location>
        <begin position="12"/>
        <end position="32"/>
    </location>
</feature>
<evidence type="ECO:0000256" key="1">
    <source>
        <dbReference type="SAM" id="Phobius"/>
    </source>
</evidence>
<gene>
    <name evidence="2" type="ORF">SAMN05216352_101585</name>
</gene>
<dbReference type="RefSeq" id="WP_091580593.1">
    <property type="nucleotide sequence ID" value="NZ_FNDU01000001.1"/>
</dbReference>
<name>A0A1G8D7S7_9BACI</name>